<evidence type="ECO:0000256" key="5">
    <source>
        <dbReference type="ARBA" id="ARBA00022692"/>
    </source>
</evidence>
<evidence type="ECO:0000313" key="13">
    <source>
        <dbReference type="EMBL" id="MTW13457.1"/>
    </source>
</evidence>
<dbReference type="Proteomes" id="UP000472320">
    <property type="component" value="Unassembled WGS sequence"/>
</dbReference>
<comment type="caution">
    <text evidence="13">The sequence shown here is derived from an EMBL/GenBank/DDBJ whole genome shotgun (WGS) entry which is preliminary data.</text>
</comment>
<dbReference type="InterPro" id="IPR008915">
    <property type="entry name" value="Peptidase_M50"/>
</dbReference>
<dbReference type="InterPro" id="IPR004387">
    <property type="entry name" value="Pept_M50_Zn"/>
</dbReference>
<proteinExistence type="inferred from homology"/>
<evidence type="ECO:0000256" key="3">
    <source>
        <dbReference type="ARBA" id="ARBA00007931"/>
    </source>
</evidence>
<comment type="similarity">
    <text evidence="3 11">Belongs to the peptidase M50B family.</text>
</comment>
<dbReference type="GO" id="GO:0016020">
    <property type="term" value="C:membrane"/>
    <property type="evidence" value="ECO:0007669"/>
    <property type="project" value="UniProtKB-SubCell"/>
</dbReference>
<feature type="transmembrane region" description="Helical" evidence="11">
    <location>
        <begin position="7"/>
        <end position="28"/>
    </location>
</feature>
<dbReference type="GO" id="GO:0046872">
    <property type="term" value="F:metal ion binding"/>
    <property type="evidence" value="ECO:0007669"/>
    <property type="project" value="UniProtKB-KW"/>
</dbReference>
<dbReference type="PANTHER" id="PTHR42837:SF2">
    <property type="entry name" value="MEMBRANE METALLOPROTEASE ARASP2, CHLOROPLASTIC-RELATED"/>
    <property type="match status" value="1"/>
</dbReference>
<keyword evidence="5 11" id="KW-0812">Transmembrane</keyword>
<dbReference type="CDD" id="cd06163">
    <property type="entry name" value="S2P-M50_PDZ_RseP-like"/>
    <property type="match status" value="2"/>
</dbReference>
<feature type="domain" description="PDZ" evidence="12">
    <location>
        <begin position="205"/>
        <end position="281"/>
    </location>
</feature>
<dbReference type="SUPFAM" id="SSF50156">
    <property type="entry name" value="PDZ domain-like"/>
    <property type="match status" value="2"/>
</dbReference>
<keyword evidence="10 11" id="KW-0472">Membrane</keyword>
<evidence type="ECO:0000256" key="11">
    <source>
        <dbReference type="RuleBase" id="RU362031"/>
    </source>
</evidence>
<dbReference type="GO" id="GO:0004222">
    <property type="term" value="F:metalloendopeptidase activity"/>
    <property type="evidence" value="ECO:0007669"/>
    <property type="project" value="InterPro"/>
</dbReference>
<dbReference type="GO" id="GO:0006508">
    <property type="term" value="P:proteolysis"/>
    <property type="evidence" value="ECO:0007669"/>
    <property type="project" value="UniProtKB-KW"/>
</dbReference>
<dbReference type="AlphaFoldDB" id="A0A6L6QNK0"/>
<dbReference type="InterPro" id="IPR036034">
    <property type="entry name" value="PDZ_sf"/>
</dbReference>
<gene>
    <name evidence="13" type="primary">rseP</name>
    <name evidence="13" type="ORF">GM658_22875</name>
</gene>
<dbReference type="PROSITE" id="PS50106">
    <property type="entry name" value="PDZ"/>
    <property type="match status" value="1"/>
</dbReference>
<accession>A0A6L6QNK0</accession>
<dbReference type="SMART" id="SM00228">
    <property type="entry name" value="PDZ"/>
    <property type="match status" value="2"/>
</dbReference>
<keyword evidence="11" id="KW-0479">Metal-binding</keyword>
<dbReference type="Pfam" id="PF02163">
    <property type="entry name" value="Peptidase_M50"/>
    <property type="match status" value="1"/>
</dbReference>
<keyword evidence="9 11" id="KW-0482">Metalloprotease</keyword>
<comment type="cofactor">
    <cofactor evidence="1 11">
        <name>Zn(2+)</name>
        <dbReference type="ChEBI" id="CHEBI:29105"/>
    </cofactor>
</comment>
<dbReference type="CDD" id="cd23081">
    <property type="entry name" value="cpPDZ_EcRseP-like"/>
    <property type="match status" value="1"/>
</dbReference>
<evidence type="ECO:0000256" key="7">
    <source>
        <dbReference type="ARBA" id="ARBA00022833"/>
    </source>
</evidence>
<feature type="transmembrane region" description="Helical" evidence="11">
    <location>
        <begin position="382"/>
        <end position="404"/>
    </location>
</feature>
<keyword evidence="14" id="KW-1185">Reference proteome</keyword>
<dbReference type="RefSeq" id="WP_155456374.1">
    <property type="nucleotide sequence ID" value="NZ_WNKX01000022.1"/>
</dbReference>
<keyword evidence="4 13" id="KW-0645">Protease</keyword>
<reference evidence="13 14" key="1">
    <citation type="submission" date="2019-11" db="EMBL/GenBank/DDBJ databases">
        <title>Type strains purchased from KCTC, JCM and DSMZ.</title>
        <authorList>
            <person name="Lu H."/>
        </authorList>
    </citation>
    <scope>NUCLEOTIDE SEQUENCE [LARGE SCALE GENOMIC DNA]</scope>
    <source>
        <strain evidence="13 14">JCM 31587</strain>
    </source>
</reference>
<evidence type="ECO:0000256" key="8">
    <source>
        <dbReference type="ARBA" id="ARBA00022989"/>
    </source>
</evidence>
<name>A0A6L6QNK0_9BURK</name>
<dbReference type="EMBL" id="WNKX01000022">
    <property type="protein sequence ID" value="MTW13457.1"/>
    <property type="molecule type" value="Genomic_DNA"/>
</dbReference>
<evidence type="ECO:0000313" key="14">
    <source>
        <dbReference type="Proteomes" id="UP000472320"/>
    </source>
</evidence>
<dbReference type="PANTHER" id="PTHR42837">
    <property type="entry name" value="REGULATOR OF SIGMA-E PROTEASE RSEP"/>
    <property type="match status" value="1"/>
</dbReference>
<keyword evidence="6 11" id="KW-0378">Hydrolase</keyword>
<dbReference type="InterPro" id="IPR001478">
    <property type="entry name" value="PDZ"/>
</dbReference>
<evidence type="ECO:0000256" key="9">
    <source>
        <dbReference type="ARBA" id="ARBA00023049"/>
    </source>
</evidence>
<comment type="subcellular location">
    <subcellularLocation>
        <location evidence="2">Membrane</location>
        <topology evidence="2">Multi-pass membrane protein</topology>
    </subcellularLocation>
</comment>
<sequence>MDLLRTILATIACLGTLIVIHELGHYLVARWCGVKVLRFSVGMGRIVWMRKFGPDQTEWAISAIPLGGYVKMLDARESDLSGATPEDLQREFTRQSVWKRIAIVAAGPLANFLLAIVLYAGLYMAGVREPTARIAEPATATAAATAGLQRGDLVKSINGDPVQGWSELRWAIIQSAIHREAMALVLERPGYGEVRATLPAEAAAHVSLEDDVPAAMGLDLMRPPPMIGRMEEGGAARRAGMLKGDVILAVDGLQIHDARAFVAEVLRSPGRKLAVTVLRDGRQQQLELTPDPVEDKAANSKGLVTVGKIKAELVGSIDTMIVHYGPLDAAGKAVRQVKEICSMTFKILGRMIVGEVSLKNITGPLTIAEYAGETAKMGAESFIGFVAFISVSLGLMNLLPIPVLDGGHLLYYSLEVLTGRPISERFAEMAQRIGLGLLVSLMALAIFNDLARKL</sequence>
<evidence type="ECO:0000256" key="2">
    <source>
        <dbReference type="ARBA" id="ARBA00004141"/>
    </source>
</evidence>
<dbReference type="OrthoDB" id="9782003at2"/>
<feature type="transmembrane region" description="Helical" evidence="11">
    <location>
        <begin position="433"/>
        <end position="451"/>
    </location>
</feature>
<keyword evidence="8 11" id="KW-1133">Transmembrane helix</keyword>
<evidence type="ECO:0000256" key="10">
    <source>
        <dbReference type="ARBA" id="ARBA00023136"/>
    </source>
</evidence>
<dbReference type="EC" id="3.4.24.-" evidence="11"/>
<dbReference type="Gene3D" id="2.30.42.10">
    <property type="match status" value="2"/>
</dbReference>
<dbReference type="Pfam" id="PF17820">
    <property type="entry name" value="PDZ_6"/>
    <property type="match status" value="1"/>
</dbReference>
<evidence type="ECO:0000256" key="4">
    <source>
        <dbReference type="ARBA" id="ARBA00022670"/>
    </source>
</evidence>
<evidence type="ECO:0000259" key="12">
    <source>
        <dbReference type="PROSITE" id="PS50106"/>
    </source>
</evidence>
<evidence type="ECO:0000256" key="6">
    <source>
        <dbReference type="ARBA" id="ARBA00022801"/>
    </source>
</evidence>
<protein>
    <recommendedName>
        <fullName evidence="11">Zinc metalloprotease</fullName>
        <ecNumber evidence="11">3.4.24.-</ecNumber>
    </recommendedName>
</protein>
<feature type="transmembrane region" description="Helical" evidence="11">
    <location>
        <begin position="101"/>
        <end position="125"/>
    </location>
</feature>
<dbReference type="NCBIfam" id="TIGR00054">
    <property type="entry name" value="RIP metalloprotease RseP"/>
    <property type="match status" value="1"/>
</dbReference>
<keyword evidence="7 11" id="KW-0862">Zinc</keyword>
<organism evidence="13 14">
    <name type="scientific">Massilia eburnea</name>
    <dbReference type="NCBI Taxonomy" id="1776165"/>
    <lineage>
        <taxon>Bacteria</taxon>
        <taxon>Pseudomonadati</taxon>
        <taxon>Pseudomonadota</taxon>
        <taxon>Betaproteobacteria</taxon>
        <taxon>Burkholderiales</taxon>
        <taxon>Oxalobacteraceae</taxon>
        <taxon>Telluria group</taxon>
        <taxon>Massilia</taxon>
    </lineage>
</organism>
<dbReference type="InterPro" id="IPR041489">
    <property type="entry name" value="PDZ_6"/>
</dbReference>
<evidence type="ECO:0000256" key="1">
    <source>
        <dbReference type="ARBA" id="ARBA00001947"/>
    </source>
</evidence>